<keyword evidence="6 7" id="KW-0472">Membrane</keyword>
<keyword evidence="4 7" id="KW-0812">Transmembrane</keyword>
<feature type="transmembrane region" description="Helical" evidence="7">
    <location>
        <begin position="27"/>
        <end position="49"/>
    </location>
</feature>
<dbReference type="Pfam" id="PF04226">
    <property type="entry name" value="Transgly_assoc"/>
    <property type="match status" value="1"/>
</dbReference>
<dbReference type="EMBL" id="QAAA01000004">
    <property type="protein sequence ID" value="PTN03044.1"/>
    <property type="molecule type" value="Genomic_DNA"/>
</dbReference>
<dbReference type="OrthoDB" id="7876027at2"/>
<comment type="similarity">
    <text evidence="2">Belongs to the UPF0410 family.</text>
</comment>
<sequence length="79" mass="8183">MGIVFLIIVGAGAGFIATRLMNVEADVLATVSIGVLGALIGGFVLRLLLALTGFAAGFVGAVLGAMVLIWLYQTYLQNR</sequence>
<comment type="caution">
    <text evidence="8">The sequence shown here is derived from an EMBL/GenBank/DDBJ whole genome shotgun (WGS) entry which is preliminary data.</text>
</comment>
<dbReference type="Proteomes" id="UP000243859">
    <property type="component" value="Unassembled WGS sequence"/>
</dbReference>
<comment type="subcellular location">
    <subcellularLocation>
        <location evidence="1">Cell membrane</location>
        <topology evidence="1">Multi-pass membrane protein</topology>
    </subcellularLocation>
</comment>
<evidence type="ECO:0000256" key="4">
    <source>
        <dbReference type="ARBA" id="ARBA00022692"/>
    </source>
</evidence>
<evidence type="ECO:0000256" key="6">
    <source>
        <dbReference type="ARBA" id="ARBA00023136"/>
    </source>
</evidence>
<proteinExistence type="inferred from homology"/>
<evidence type="ECO:0000256" key="5">
    <source>
        <dbReference type="ARBA" id="ARBA00022989"/>
    </source>
</evidence>
<dbReference type="InterPro" id="IPR007341">
    <property type="entry name" value="Transgly_assoc"/>
</dbReference>
<reference evidence="8 9" key="1">
    <citation type="submission" date="2018-04" db="EMBL/GenBank/DDBJ databases">
        <title>Genomic Encyclopedia of Archaeal and Bacterial Type Strains, Phase II (KMG-II): from individual species to whole genera.</title>
        <authorList>
            <person name="Goeker M."/>
        </authorList>
    </citation>
    <scope>NUCLEOTIDE SEQUENCE [LARGE SCALE GENOMIC DNA]</scope>
    <source>
        <strain evidence="8 9">DSM 18064</strain>
    </source>
</reference>
<name>A0A2T5BU87_9RHOB</name>
<protein>
    <submittedName>
        <fullName evidence="8">Transglycosylase associated protein</fullName>
    </submittedName>
</protein>
<keyword evidence="9" id="KW-1185">Reference proteome</keyword>
<accession>A0A2T5BU87</accession>
<dbReference type="RefSeq" id="WP_107891398.1">
    <property type="nucleotide sequence ID" value="NZ_NHSI01000059.1"/>
</dbReference>
<dbReference type="GO" id="GO:0005886">
    <property type="term" value="C:plasma membrane"/>
    <property type="evidence" value="ECO:0007669"/>
    <property type="project" value="UniProtKB-SubCell"/>
</dbReference>
<keyword evidence="5 7" id="KW-1133">Transmembrane helix</keyword>
<evidence type="ECO:0000256" key="7">
    <source>
        <dbReference type="SAM" id="Phobius"/>
    </source>
</evidence>
<evidence type="ECO:0000256" key="3">
    <source>
        <dbReference type="ARBA" id="ARBA00022475"/>
    </source>
</evidence>
<dbReference type="AlphaFoldDB" id="A0A2T5BU87"/>
<gene>
    <name evidence="8" type="ORF">C8N32_104155</name>
</gene>
<keyword evidence="3" id="KW-1003">Cell membrane</keyword>
<evidence type="ECO:0000313" key="8">
    <source>
        <dbReference type="EMBL" id="PTN03044.1"/>
    </source>
</evidence>
<evidence type="ECO:0000313" key="9">
    <source>
        <dbReference type="Proteomes" id="UP000243859"/>
    </source>
</evidence>
<evidence type="ECO:0000256" key="2">
    <source>
        <dbReference type="ARBA" id="ARBA00011006"/>
    </source>
</evidence>
<organism evidence="8 9">
    <name type="scientific">Rhodovulum imhoffii</name>
    <dbReference type="NCBI Taxonomy" id="365340"/>
    <lineage>
        <taxon>Bacteria</taxon>
        <taxon>Pseudomonadati</taxon>
        <taxon>Pseudomonadota</taxon>
        <taxon>Alphaproteobacteria</taxon>
        <taxon>Rhodobacterales</taxon>
        <taxon>Paracoccaceae</taxon>
        <taxon>Rhodovulum</taxon>
    </lineage>
</organism>
<feature type="transmembrane region" description="Helical" evidence="7">
    <location>
        <begin position="54"/>
        <end position="72"/>
    </location>
</feature>
<evidence type="ECO:0000256" key="1">
    <source>
        <dbReference type="ARBA" id="ARBA00004651"/>
    </source>
</evidence>